<accession>A0A2P5ETV6</accession>
<dbReference type="OrthoDB" id="10280646at2759"/>
<sequence>MMICLPMSHSSLETEPTKLRRRSHSTKEKVPKDLLCINISIIVAIVSMSRMSRRASFINGLIRPNNIVLSPTLFIAKTLKSFRYSLECFLSTWCFVLIRMNLQRELSIRLSNILDTATLL</sequence>
<comment type="caution">
    <text evidence="1">The sequence shown here is derived from an EMBL/GenBank/DDBJ whole genome shotgun (WGS) entry which is preliminary data.</text>
</comment>
<proteinExistence type="predicted"/>
<reference evidence="2" key="1">
    <citation type="submission" date="2016-06" db="EMBL/GenBank/DDBJ databases">
        <title>Parallel loss of symbiosis genes in relatives of nitrogen-fixing non-legume Parasponia.</title>
        <authorList>
            <person name="Van Velzen R."/>
            <person name="Holmer R."/>
            <person name="Bu F."/>
            <person name="Rutten L."/>
            <person name="Van Zeijl A."/>
            <person name="Liu W."/>
            <person name="Santuari L."/>
            <person name="Cao Q."/>
            <person name="Sharma T."/>
            <person name="Shen D."/>
            <person name="Roswanjaya Y."/>
            <person name="Wardhani T."/>
            <person name="Kalhor M.S."/>
            <person name="Jansen J."/>
            <person name="Van den Hoogen J."/>
            <person name="Gungor B."/>
            <person name="Hartog M."/>
            <person name="Hontelez J."/>
            <person name="Verver J."/>
            <person name="Yang W.-C."/>
            <person name="Schijlen E."/>
            <person name="Repin R."/>
            <person name="Schilthuizen M."/>
            <person name="Schranz E."/>
            <person name="Heidstra R."/>
            <person name="Miyata K."/>
            <person name="Fedorova E."/>
            <person name="Kohlen W."/>
            <person name="Bisseling T."/>
            <person name="Smit S."/>
            <person name="Geurts R."/>
        </authorList>
    </citation>
    <scope>NUCLEOTIDE SEQUENCE [LARGE SCALE GENOMIC DNA]</scope>
    <source>
        <strain evidence="2">cv. RG33-2</strain>
    </source>
</reference>
<dbReference type="InParanoid" id="A0A2P5ETV6"/>
<dbReference type="AlphaFoldDB" id="A0A2P5ETV6"/>
<protein>
    <submittedName>
        <fullName evidence="1">Uncharacterized protein</fullName>
    </submittedName>
</protein>
<evidence type="ECO:0000313" key="2">
    <source>
        <dbReference type="Proteomes" id="UP000237000"/>
    </source>
</evidence>
<dbReference type="STRING" id="63057.A0A2P5ETV6"/>
<organism evidence="1 2">
    <name type="scientific">Trema orientale</name>
    <name type="common">Charcoal tree</name>
    <name type="synonym">Celtis orientalis</name>
    <dbReference type="NCBI Taxonomy" id="63057"/>
    <lineage>
        <taxon>Eukaryota</taxon>
        <taxon>Viridiplantae</taxon>
        <taxon>Streptophyta</taxon>
        <taxon>Embryophyta</taxon>
        <taxon>Tracheophyta</taxon>
        <taxon>Spermatophyta</taxon>
        <taxon>Magnoliopsida</taxon>
        <taxon>eudicotyledons</taxon>
        <taxon>Gunneridae</taxon>
        <taxon>Pentapetalae</taxon>
        <taxon>rosids</taxon>
        <taxon>fabids</taxon>
        <taxon>Rosales</taxon>
        <taxon>Cannabaceae</taxon>
        <taxon>Trema</taxon>
    </lineage>
</organism>
<keyword evidence="2" id="KW-1185">Reference proteome</keyword>
<dbReference type="Proteomes" id="UP000237000">
    <property type="component" value="Unassembled WGS sequence"/>
</dbReference>
<name>A0A2P5ETV6_TREOI</name>
<gene>
    <name evidence="1" type="ORF">TorRG33x02_152070</name>
</gene>
<evidence type="ECO:0000313" key="1">
    <source>
        <dbReference type="EMBL" id="PON88978.1"/>
    </source>
</evidence>
<dbReference type="EMBL" id="JXTC01000099">
    <property type="protein sequence ID" value="PON88978.1"/>
    <property type="molecule type" value="Genomic_DNA"/>
</dbReference>